<evidence type="ECO:0000256" key="2">
    <source>
        <dbReference type="ARBA" id="ARBA00022638"/>
    </source>
</evidence>
<gene>
    <name evidence="6" type="primary">rrrD</name>
    <name evidence="6" type="ORF">AW06_003119</name>
</gene>
<dbReference type="Pfam" id="PF14326">
    <property type="entry name" value="DUF4384"/>
    <property type="match status" value="1"/>
</dbReference>
<keyword evidence="4 6" id="KW-0326">Glycosidase</keyword>
<proteinExistence type="inferred from homology"/>
<dbReference type="Proteomes" id="UP000021315">
    <property type="component" value="Unassembled WGS sequence"/>
</dbReference>
<accession>A0A080MF48</accession>
<dbReference type="AlphaFoldDB" id="A0A080MF48"/>
<dbReference type="Pfam" id="PF00959">
    <property type="entry name" value="Phage_lysozyme"/>
    <property type="match status" value="1"/>
</dbReference>
<keyword evidence="2 4" id="KW-0081">Bacteriolytic enzyme</keyword>
<evidence type="ECO:0000256" key="3">
    <source>
        <dbReference type="ARBA" id="ARBA00023200"/>
    </source>
</evidence>
<dbReference type="InterPro" id="IPR051018">
    <property type="entry name" value="Bacteriophage_GH24"/>
</dbReference>
<dbReference type="GO" id="GO:0009253">
    <property type="term" value="P:peptidoglycan catabolic process"/>
    <property type="evidence" value="ECO:0007669"/>
    <property type="project" value="InterPro"/>
</dbReference>
<dbReference type="RefSeq" id="WP_273704699.1">
    <property type="nucleotide sequence ID" value="NZ_JDST02000072.1"/>
</dbReference>
<sequence>MIRRGITDRMMLWPIVWPLAMGIGGAFGQDVPPSQGAVARVATSAASHTFWRIAEDAAMLAGGLSVQLDKTFHREGEAMVVRIDIPRAGYLNVLSVGPDDVPTVLFPNRHHPDNRVSAGSLTIPNAQMTFELKAMPPDGTTLVAAFLSREALDFYQNGDGERDGEGAMQDPFARLSIVSRNQLRQLAGKSFAVLPRAAPLLGGMAYGGVCAAASDACDAASMPGRSAGFEDRLTPGILLESKDGVSLPKGIKPRPIHEKGIRLTKVSEGFMPRLYNDAASYCSIAYGHLVKKAPCDGQEPPEFRRGISEPRGDSLLVQDLRRAQLAVMGMVTTALSDGQYAALCDFTYNVGVGNLQKSTLLKAVNAGEHERVPFQLRRWIKVNGKESAALKTRREREIQLYFESSPIPKIPPADEDLSVIDIRIGE</sequence>
<name>A0A080MF48_9PROT</name>
<dbReference type="GO" id="GO:0003796">
    <property type="term" value="F:lysozyme activity"/>
    <property type="evidence" value="ECO:0007669"/>
    <property type="project" value="UniProtKB-EC"/>
</dbReference>
<dbReference type="SUPFAM" id="SSF53955">
    <property type="entry name" value="Lysozyme-like"/>
    <property type="match status" value="1"/>
</dbReference>
<dbReference type="PANTHER" id="PTHR38107:SF3">
    <property type="entry name" value="LYSOZYME RRRD-RELATED"/>
    <property type="match status" value="1"/>
</dbReference>
<keyword evidence="7" id="KW-1185">Reference proteome</keyword>
<comment type="catalytic activity">
    <reaction evidence="4">
        <text>Hydrolysis of (1-&gt;4)-beta-linkages between N-acetylmuramic acid and N-acetyl-D-glucosamine residues in a peptidoglycan and between N-acetyl-D-glucosamine residues in chitodextrins.</text>
        <dbReference type="EC" id="3.2.1.17"/>
    </reaction>
</comment>
<feature type="domain" description="DUF4384" evidence="5">
    <location>
        <begin position="74"/>
        <end position="150"/>
    </location>
</feature>
<dbReference type="InterPro" id="IPR023347">
    <property type="entry name" value="Lysozyme_dom_sf"/>
</dbReference>
<protein>
    <recommendedName>
        <fullName evidence="4">Lysozyme</fullName>
        <ecNumber evidence="4">3.2.1.17</ecNumber>
    </recommendedName>
</protein>
<comment type="caution">
    <text evidence="6">The sequence shown here is derived from an EMBL/GenBank/DDBJ whole genome shotgun (WGS) entry which is preliminary data.</text>
</comment>
<dbReference type="EC" id="3.2.1.17" evidence="4"/>
<dbReference type="PANTHER" id="PTHR38107">
    <property type="match status" value="1"/>
</dbReference>
<dbReference type="GO" id="GO:0042742">
    <property type="term" value="P:defense response to bacterium"/>
    <property type="evidence" value="ECO:0007669"/>
    <property type="project" value="UniProtKB-KW"/>
</dbReference>
<evidence type="ECO:0000259" key="5">
    <source>
        <dbReference type="Pfam" id="PF14326"/>
    </source>
</evidence>
<dbReference type="CDD" id="cd00737">
    <property type="entry name" value="lyz_endolysin_autolysin"/>
    <property type="match status" value="1"/>
</dbReference>
<dbReference type="InterPro" id="IPR023346">
    <property type="entry name" value="Lysozyme-like_dom_sf"/>
</dbReference>
<evidence type="ECO:0000313" key="7">
    <source>
        <dbReference type="Proteomes" id="UP000021315"/>
    </source>
</evidence>
<dbReference type="InterPro" id="IPR033907">
    <property type="entry name" value="Endolysin_autolysin"/>
</dbReference>
<keyword evidence="4 6" id="KW-0378">Hydrolase</keyword>
<evidence type="ECO:0000256" key="4">
    <source>
        <dbReference type="RuleBase" id="RU003788"/>
    </source>
</evidence>
<dbReference type="InterPro" id="IPR002196">
    <property type="entry name" value="Glyco_hydro_24"/>
</dbReference>
<dbReference type="GO" id="GO:0031640">
    <property type="term" value="P:killing of cells of another organism"/>
    <property type="evidence" value="ECO:0007669"/>
    <property type="project" value="UniProtKB-KW"/>
</dbReference>
<dbReference type="STRING" id="1453999.AW06_003119"/>
<keyword evidence="3" id="KW-1035">Host cytoplasm</keyword>
<reference evidence="6" key="1">
    <citation type="submission" date="2014-02" db="EMBL/GenBank/DDBJ databases">
        <title>Expanding our view of genomic diversity in Candidatus Accumulibacter clades.</title>
        <authorList>
            <person name="Skennerton C.T."/>
            <person name="Barr J.J."/>
            <person name="Slater F.R."/>
            <person name="Bond P.L."/>
            <person name="Tyson G.W."/>
        </authorList>
    </citation>
    <scope>NUCLEOTIDE SEQUENCE [LARGE SCALE GENOMIC DNA]</scope>
</reference>
<comment type="similarity">
    <text evidence="4">Belongs to the glycosyl hydrolase 24 family.</text>
</comment>
<evidence type="ECO:0000256" key="1">
    <source>
        <dbReference type="ARBA" id="ARBA00022529"/>
    </source>
</evidence>
<dbReference type="InterPro" id="IPR025493">
    <property type="entry name" value="DUF4384"/>
</dbReference>
<organism evidence="6 7">
    <name type="scientific">Candidatus Accumulibacter cognatus</name>
    <dbReference type="NCBI Taxonomy" id="2954383"/>
    <lineage>
        <taxon>Bacteria</taxon>
        <taxon>Pseudomonadati</taxon>
        <taxon>Pseudomonadota</taxon>
        <taxon>Betaproteobacteria</taxon>
        <taxon>Candidatus Accumulibacter</taxon>
    </lineage>
</organism>
<evidence type="ECO:0000313" key="6">
    <source>
        <dbReference type="EMBL" id="KFB75834.1"/>
    </source>
</evidence>
<dbReference type="GO" id="GO:0016998">
    <property type="term" value="P:cell wall macromolecule catabolic process"/>
    <property type="evidence" value="ECO:0007669"/>
    <property type="project" value="InterPro"/>
</dbReference>
<dbReference type="Gene3D" id="1.10.530.40">
    <property type="match status" value="1"/>
</dbReference>
<keyword evidence="1 4" id="KW-0929">Antimicrobial</keyword>
<dbReference type="EMBL" id="JDST02000072">
    <property type="protein sequence ID" value="KFB75834.1"/>
    <property type="molecule type" value="Genomic_DNA"/>
</dbReference>